<keyword evidence="19" id="KW-1185">Reference proteome</keyword>
<dbReference type="NCBIfam" id="TIGR02847">
    <property type="entry name" value="CyoD"/>
    <property type="match status" value="1"/>
</dbReference>
<comment type="similarity">
    <text evidence="2">Belongs to the cytochrome c oxidase bacterial subunit 4 family.</text>
</comment>
<evidence type="ECO:0000256" key="12">
    <source>
        <dbReference type="ARBA" id="ARBA00025694"/>
    </source>
</evidence>
<evidence type="ECO:0000256" key="1">
    <source>
        <dbReference type="ARBA" id="ARBA00004651"/>
    </source>
</evidence>
<name>A0A094Z0Z9_9HYPH</name>
<feature type="transmembrane region" description="Helical" evidence="17">
    <location>
        <begin position="20"/>
        <end position="37"/>
    </location>
</feature>
<dbReference type="InterPro" id="IPR014210">
    <property type="entry name" value="Cyt_o_ubiqinol_oxidase_su4"/>
</dbReference>
<dbReference type="EMBL" id="JMTK01000002">
    <property type="protein sequence ID" value="KJZ82194.1"/>
    <property type="molecule type" value="Genomic_DNA"/>
</dbReference>
<evidence type="ECO:0000256" key="14">
    <source>
        <dbReference type="ARBA" id="ARBA00030211"/>
    </source>
</evidence>
<comment type="function">
    <text evidence="12">Cytochrome bo(3) ubiquinol terminal oxidase is the component of the aerobic respiratory chain of E.coli that predominates when cells are grown at high aeration. Has proton pump activity across the membrane in addition to electron transfer, pumping 2 protons/electron.</text>
</comment>
<reference evidence="18 19" key="1">
    <citation type="journal article" date="2015" name="Phytopathology">
        <title>Genomes of Candidatus Liberibacter solanacearum haplotype A from New Zealand and the USA suggest significant genome plasticity in the species.</title>
        <authorList>
            <person name="Thompson S.M."/>
            <person name="Johnson C.P."/>
            <person name="Lu A.Y."/>
            <person name="Frampton R.A."/>
            <person name="Sullivan K.L."/>
            <person name="Fiers M.W."/>
            <person name="Crowhurst R.N."/>
            <person name="Pitman A.R."/>
            <person name="Scott I."/>
            <person name="Gudmestad N.C."/>
            <person name="Smith G.R."/>
        </authorList>
    </citation>
    <scope>NUCLEOTIDE SEQUENCE [LARGE SCALE GENOMIC DNA]</scope>
    <source>
        <strain evidence="18 19">LsoNZ1</strain>
    </source>
</reference>
<accession>A0A094Z0Z9</accession>
<keyword evidence="6" id="KW-1003">Cell membrane</keyword>
<sequence>MDYNHNKRTHSHGTRRESLIGFILSLILTSIPFGMVMQGSSFLDQKMTYLVIVLCAIAQIIVHLVYFLHMNVKVEDGWNVMAMVFTIIIITICFLGSMWVMYHLNYNMMPMDESMRSIH</sequence>
<evidence type="ECO:0000256" key="10">
    <source>
        <dbReference type="ARBA" id="ARBA00023002"/>
    </source>
</evidence>
<keyword evidence="9 17" id="KW-1133">Transmembrane helix</keyword>
<dbReference type="GO" id="GO:0009486">
    <property type="term" value="F:cytochrome bo3 ubiquinol oxidase activity"/>
    <property type="evidence" value="ECO:0007669"/>
    <property type="project" value="InterPro"/>
</dbReference>
<dbReference type="GO" id="GO:0015078">
    <property type="term" value="F:proton transmembrane transporter activity"/>
    <property type="evidence" value="ECO:0007669"/>
    <property type="project" value="TreeGrafter"/>
</dbReference>
<dbReference type="Proteomes" id="UP000033731">
    <property type="component" value="Unassembled WGS sequence"/>
</dbReference>
<evidence type="ECO:0000256" key="3">
    <source>
        <dbReference type="ARBA" id="ARBA00011700"/>
    </source>
</evidence>
<protein>
    <recommendedName>
        <fullName evidence="4">Cytochrome bo(3) ubiquinol oxidase subunit 4</fullName>
    </recommendedName>
    <alternativeName>
        <fullName evidence="16">Cytochrome o ubiquinol oxidase subunit 4</fullName>
    </alternativeName>
    <alternativeName>
        <fullName evidence="13">Oxidase bo(3) subunit 4</fullName>
    </alternativeName>
    <alternativeName>
        <fullName evidence="14">Ubiquinol oxidase polypeptide IV</fullName>
    </alternativeName>
    <alternativeName>
        <fullName evidence="15">Ubiquinol oxidase subunit 4</fullName>
    </alternativeName>
</protein>
<dbReference type="GO" id="GO:0009319">
    <property type="term" value="C:cytochrome o ubiquinol oxidase complex"/>
    <property type="evidence" value="ECO:0007669"/>
    <property type="project" value="TreeGrafter"/>
</dbReference>
<keyword evidence="8" id="KW-0249">Electron transport</keyword>
<evidence type="ECO:0000256" key="16">
    <source>
        <dbReference type="ARBA" id="ARBA00032185"/>
    </source>
</evidence>
<organism evidence="18 19">
    <name type="scientific">Candidatus Liberibacter solanacearum</name>
    <dbReference type="NCBI Taxonomy" id="556287"/>
    <lineage>
        <taxon>Bacteria</taxon>
        <taxon>Pseudomonadati</taxon>
        <taxon>Pseudomonadota</taxon>
        <taxon>Alphaproteobacteria</taxon>
        <taxon>Hyphomicrobiales</taxon>
        <taxon>Rhizobiaceae</taxon>
        <taxon>Liberibacter</taxon>
    </lineage>
</organism>
<dbReference type="GO" id="GO:0019646">
    <property type="term" value="P:aerobic electron transport chain"/>
    <property type="evidence" value="ECO:0007669"/>
    <property type="project" value="TreeGrafter"/>
</dbReference>
<keyword evidence="7 17" id="KW-0812">Transmembrane</keyword>
<evidence type="ECO:0000256" key="6">
    <source>
        <dbReference type="ARBA" id="ARBA00022475"/>
    </source>
</evidence>
<dbReference type="InterPro" id="IPR005171">
    <property type="entry name" value="Cyt_c_oxidase_su4_prok"/>
</dbReference>
<dbReference type="PATRIC" id="fig|556287.8.peg.937"/>
<dbReference type="GO" id="GO:0005886">
    <property type="term" value="C:plasma membrane"/>
    <property type="evidence" value="ECO:0007669"/>
    <property type="project" value="UniProtKB-SubCell"/>
</dbReference>
<dbReference type="GO" id="GO:0015990">
    <property type="term" value="P:electron transport coupled proton transport"/>
    <property type="evidence" value="ECO:0007669"/>
    <property type="project" value="InterPro"/>
</dbReference>
<dbReference type="PANTHER" id="PTHR36835:SF1">
    <property type="entry name" value="CYTOCHROME BO(3) UBIQUINOL OXIDASE SUBUNIT 4"/>
    <property type="match status" value="1"/>
</dbReference>
<comment type="subunit">
    <text evidence="3">Heterooctamer of two A chains, two B chains, two C chains and two D chains.</text>
</comment>
<dbReference type="InterPro" id="IPR050968">
    <property type="entry name" value="Cytochrome_c_oxidase_bac_sub4"/>
</dbReference>
<keyword evidence="10 18" id="KW-0560">Oxidoreductase</keyword>
<evidence type="ECO:0000256" key="2">
    <source>
        <dbReference type="ARBA" id="ARBA00008079"/>
    </source>
</evidence>
<evidence type="ECO:0000256" key="7">
    <source>
        <dbReference type="ARBA" id="ARBA00022692"/>
    </source>
</evidence>
<feature type="transmembrane region" description="Helical" evidence="17">
    <location>
        <begin position="49"/>
        <end position="68"/>
    </location>
</feature>
<evidence type="ECO:0000256" key="11">
    <source>
        <dbReference type="ARBA" id="ARBA00023136"/>
    </source>
</evidence>
<evidence type="ECO:0000256" key="4">
    <source>
        <dbReference type="ARBA" id="ARBA00014689"/>
    </source>
</evidence>
<evidence type="ECO:0000256" key="15">
    <source>
        <dbReference type="ARBA" id="ARBA00031887"/>
    </source>
</evidence>
<comment type="caution">
    <text evidence="18">The sequence shown here is derived from an EMBL/GenBank/DDBJ whole genome shotgun (WGS) entry which is preliminary data.</text>
</comment>
<comment type="subcellular location">
    <subcellularLocation>
        <location evidence="1">Cell membrane</location>
        <topology evidence="1">Multi-pass membrane protein</topology>
    </subcellularLocation>
</comment>
<dbReference type="AlphaFoldDB" id="A0A094Z0Z9"/>
<dbReference type="PANTHER" id="PTHR36835">
    <property type="entry name" value="CYTOCHROME BO(3) UBIQUINOL OXIDASE SUBUNIT 4"/>
    <property type="match status" value="1"/>
</dbReference>
<proteinExistence type="inferred from homology"/>
<evidence type="ECO:0000313" key="19">
    <source>
        <dbReference type="Proteomes" id="UP000033731"/>
    </source>
</evidence>
<keyword evidence="5" id="KW-0813">Transport</keyword>
<evidence type="ECO:0000256" key="8">
    <source>
        <dbReference type="ARBA" id="ARBA00022982"/>
    </source>
</evidence>
<dbReference type="RefSeq" id="WP_034441258.1">
    <property type="nucleotide sequence ID" value="NZ_JMTK01000002.1"/>
</dbReference>
<feature type="transmembrane region" description="Helical" evidence="17">
    <location>
        <begin position="80"/>
        <end position="102"/>
    </location>
</feature>
<gene>
    <name evidence="18" type="ORF">DJ66_0935</name>
</gene>
<evidence type="ECO:0000256" key="13">
    <source>
        <dbReference type="ARBA" id="ARBA00030071"/>
    </source>
</evidence>
<evidence type="ECO:0000313" key="18">
    <source>
        <dbReference type="EMBL" id="KJZ82194.1"/>
    </source>
</evidence>
<evidence type="ECO:0000256" key="9">
    <source>
        <dbReference type="ARBA" id="ARBA00022989"/>
    </source>
</evidence>
<keyword evidence="11 17" id="KW-0472">Membrane</keyword>
<dbReference type="Pfam" id="PF03626">
    <property type="entry name" value="COX4_pro"/>
    <property type="match status" value="1"/>
</dbReference>
<evidence type="ECO:0000256" key="17">
    <source>
        <dbReference type="SAM" id="Phobius"/>
    </source>
</evidence>
<evidence type="ECO:0000256" key="5">
    <source>
        <dbReference type="ARBA" id="ARBA00022448"/>
    </source>
</evidence>